<dbReference type="PANTHER" id="PTHR11469">
    <property type="entry name" value="GLUCOSE-6-PHOSPHATE ISOMERASE"/>
    <property type="match status" value="1"/>
</dbReference>
<dbReference type="Proteomes" id="UP000826656">
    <property type="component" value="Unassembled WGS sequence"/>
</dbReference>
<dbReference type="SUPFAM" id="SSF53697">
    <property type="entry name" value="SIS domain"/>
    <property type="match status" value="1"/>
</dbReference>
<keyword evidence="1" id="KW-0312">Gluconeogenesis</keyword>
<evidence type="ECO:0000256" key="1">
    <source>
        <dbReference type="ARBA" id="ARBA00022432"/>
    </source>
</evidence>
<gene>
    <name evidence="5" type="ORF">KY290_000773</name>
</gene>
<feature type="signal peptide" evidence="4">
    <location>
        <begin position="1"/>
        <end position="23"/>
    </location>
</feature>
<dbReference type="InterPro" id="IPR001672">
    <property type="entry name" value="G6P_Isomerase"/>
</dbReference>
<reference evidence="5 6" key="1">
    <citation type="journal article" date="2021" name="bioRxiv">
        <title>Chromosome-scale and haplotype-resolved genome assembly of a tetraploid potato cultivar.</title>
        <authorList>
            <person name="Sun H."/>
            <person name="Jiao W.-B."/>
            <person name="Krause K."/>
            <person name="Campoy J.A."/>
            <person name="Goel M."/>
            <person name="Folz-Donahue K."/>
            <person name="Kukat C."/>
            <person name="Huettel B."/>
            <person name="Schneeberger K."/>
        </authorList>
    </citation>
    <scope>NUCLEOTIDE SEQUENCE [LARGE SCALE GENOMIC DNA]</scope>
    <source>
        <strain evidence="5">SolTubOtavaFocal</strain>
        <tissue evidence="5">Leaves</tissue>
    </source>
</reference>
<evidence type="ECO:0000256" key="3">
    <source>
        <dbReference type="ARBA" id="ARBA00023235"/>
    </source>
</evidence>
<evidence type="ECO:0000256" key="2">
    <source>
        <dbReference type="ARBA" id="ARBA00023152"/>
    </source>
</evidence>
<evidence type="ECO:0000313" key="5">
    <source>
        <dbReference type="EMBL" id="KAH0781175.1"/>
    </source>
</evidence>
<keyword evidence="2" id="KW-0324">Glycolysis</keyword>
<protein>
    <recommendedName>
        <fullName evidence="7">Glucose-6-phosphate isomerase</fullName>
    </recommendedName>
</protein>
<keyword evidence="6" id="KW-1185">Reference proteome</keyword>
<organism evidence="5 6">
    <name type="scientific">Solanum tuberosum</name>
    <name type="common">Potato</name>
    <dbReference type="NCBI Taxonomy" id="4113"/>
    <lineage>
        <taxon>Eukaryota</taxon>
        <taxon>Viridiplantae</taxon>
        <taxon>Streptophyta</taxon>
        <taxon>Embryophyta</taxon>
        <taxon>Tracheophyta</taxon>
        <taxon>Spermatophyta</taxon>
        <taxon>Magnoliopsida</taxon>
        <taxon>eudicotyledons</taxon>
        <taxon>Gunneridae</taxon>
        <taxon>Pentapetalae</taxon>
        <taxon>asterids</taxon>
        <taxon>lamiids</taxon>
        <taxon>Solanales</taxon>
        <taxon>Solanaceae</taxon>
        <taxon>Solanoideae</taxon>
        <taxon>Solaneae</taxon>
        <taxon>Solanum</taxon>
    </lineage>
</organism>
<dbReference type="InterPro" id="IPR046348">
    <property type="entry name" value="SIS_dom_sf"/>
</dbReference>
<evidence type="ECO:0008006" key="7">
    <source>
        <dbReference type="Google" id="ProtNLM"/>
    </source>
</evidence>
<keyword evidence="3" id="KW-0413">Isomerase</keyword>
<keyword evidence="4" id="KW-0732">Signal</keyword>
<sequence length="150" mass="16706">MCIALLLNSSHFSLLLTTTHVQGIAITQLNSLLNNTVRIEGLLAGFPMFDWVGKRTSGMSAVGLLPDALQGIDIREMLAGATLMDEANRTTVDMLVLPYKDSLLLFSRYLQYIVMESLGKEFDLDTIFNNYEMVCTISLQHLLKYCVIAP</sequence>
<name>A0ABQ7WKV7_SOLTU</name>
<accession>A0ABQ7WKV7</accession>
<evidence type="ECO:0000313" key="6">
    <source>
        <dbReference type="Proteomes" id="UP000826656"/>
    </source>
</evidence>
<feature type="chain" id="PRO_5047283806" description="Glucose-6-phosphate isomerase" evidence="4">
    <location>
        <begin position="24"/>
        <end position="150"/>
    </location>
</feature>
<dbReference type="PANTHER" id="PTHR11469:SF1">
    <property type="entry name" value="GLUCOSE-6-PHOSPHATE ISOMERASE"/>
    <property type="match status" value="1"/>
</dbReference>
<dbReference type="EMBL" id="JAIVGD010000001">
    <property type="protein sequence ID" value="KAH0781175.1"/>
    <property type="molecule type" value="Genomic_DNA"/>
</dbReference>
<dbReference type="Gene3D" id="3.40.50.10490">
    <property type="entry name" value="Glucose-6-phosphate isomerase like protein, domain 1"/>
    <property type="match status" value="2"/>
</dbReference>
<proteinExistence type="predicted"/>
<evidence type="ECO:0000256" key="4">
    <source>
        <dbReference type="SAM" id="SignalP"/>
    </source>
</evidence>
<comment type="caution">
    <text evidence="5">The sequence shown here is derived from an EMBL/GenBank/DDBJ whole genome shotgun (WGS) entry which is preliminary data.</text>
</comment>